<dbReference type="Pfam" id="PF00646">
    <property type="entry name" value="F-box"/>
    <property type="match status" value="1"/>
</dbReference>
<feature type="domain" description="F-box" evidence="1">
    <location>
        <begin position="24"/>
        <end position="72"/>
    </location>
</feature>
<dbReference type="InterPro" id="IPR036047">
    <property type="entry name" value="F-box-like_dom_sf"/>
</dbReference>
<dbReference type="Pfam" id="PF23622">
    <property type="entry name" value="LRR_At1g61320_AtMIF1"/>
    <property type="match status" value="1"/>
</dbReference>
<dbReference type="PANTHER" id="PTHR31900:SF30">
    <property type="entry name" value="SUPERFAMILY PROTEIN, PUTATIVE-RELATED"/>
    <property type="match status" value="1"/>
</dbReference>
<comment type="caution">
    <text evidence="2">The sequence shown here is derived from an EMBL/GenBank/DDBJ whole genome shotgun (WGS) entry which is preliminary data.</text>
</comment>
<keyword evidence="3" id="KW-1185">Reference proteome</keyword>
<dbReference type="EMBL" id="JBJKBG010000005">
    <property type="protein sequence ID" value="KAL3740694.1"/>
    <property type="molecule type" value="Genomic_DNA"/>
</dbReference>
<sequence>MDATSPAGEAKCRKRNENTDISCCKKLCDLPDALLLRILELLPMEDAVRTSVLSRRWEFLWTSIPNLLFDETEFPNRTLFMNFVERALVCRDCSSMNAFSLSCSVQSDAARINAWIAAAVRCNVQKLELQLYDIEQPYVLPCCLFRCKTLTEFDLDMPINLRIPSLVCFRSIKVLRLEQVNFVDNDCTGELFSGPALQELRLTRCSWTALKVLKISAPNLWRLNISVCDEYDGRNCQVLINGARLTRFHYCGELFCDYDISGLDLLVKAYINVDMGCQQTVDQIHRGYKLLRKISNVKKLTLLGEVVKVHYFPTSSVIFN</sequence>
<dbReference type="InterPro" id="IPR032675">
    <property type="entry name" value="LRR_dom_sf"/>
</dbReference>
<dbReference type="InterPro" id="IPR001810">
    <property type="entry name" value="F-box_dom"/>
</dbReference>
<dbReference type="Gene3D" id="1.20.1280.50">
    <property type="match status" value="1"/>
</dbReference>
<evidence type="ECO:0000259" key="1">
    <source>
        <dbReference type="PROSITE" id="PS50181"/>
    </source>
</evidence>
<dbReference type="SUPFAM" id="SSF81383">
    <property type="entry name" value="F-box domain"/>
    <property type="match status" value="1"/>
</dbReference>
<reference evidence="2 3" key="1">
    <citation type="submission" date="2024-11" db="EMBL/GenBank/DDBJ databases">
        <title>Chromosome-level genome assembly of Eucalyptus globulus Labill. provides insights into its genome evolution.</title>
        <authorList>
            <person name="Li X."/>
        </authorList>
    </citation>
    <scope>NUCLEOTIDE SEQUENCE [LARGE SCALE GENOMIC DNA]</scope>
    <source>
        <strain evidence="2">CL2024</strain>
        <tissue evidence="2">Fresh tender leaves</tissue>
    </source>
</reference>
<dbReference type="InterPro" id="IPR050232">
    <property type="entry name" value="FBL13/AtMIF1-like"/>
</dbReference>
<dbReference type="Gene3D" id="3.80.10.10">
    <property type="entry name" value="Ribonuclease Inhibitor"/>
    <property type="match status" value="1"/>
</dbReference>
<organism evidence="2 3">
    <name type="scientific">Eucalyptus globulus</name>
    <name type="common">Tasmanian blue gum</name>
    <dbReference type="NCBI Taxonomy" id="34317"/>
    <lineage>
        <taxon>Eukaryota</taxon>
        <taxon>Viridiplantae</taxon>
        <taxon>Streptophyta</taxon>
        <taxon>Embryophyta</taxon>
        <taxon>Tracheophyta</taxon>
        <taxon>Spermatophyta</taxon>
        <taxon>Magnoliopsida</taxon>
        <taxon>eudicotyledons</taxon>
        <taxon>Gunneridae</taxon>
        <taxon>Pentapetalae</taxon>
        <taxon>rosids</taxon>
        <taxon>malvids</taxon>
        <taxon>Myrtales</taxon>
        <taxon>Myrtaceae</taxon>
        <taxon>Myrtoideae</taxon>
        <taxon>Eucalypteae</taxon>
        <taxon>Eucalyptus</taxon>
    </lineage>
</organism>
<dbReference type="PANTHER" id="PTHR31900">
    <property type="entry name" value="F-BOX/RNI SUPERFAMILY PROTEIN-RELATED"/>
    <property type="match status" value="1"/>
</dbReference>
<evidence type="ECO:0000313" key="3">
    <source>
        <dbReference type="Proteomes" id="UP001634007"/>
    </source>
</evidence>
<evidence type="ECO:0000313" key="2">
    <source>
        <dbReference type="EMBL" id="KAL3740694.1"/>
    </source>
</evidence>
<dbReference type="InterPro" id="IPR055357">
    <property type="entry name" value="LRR_At1g61320_AtMIF1"/>
</dbReference>
<gene>
    <name evidence="2" type="ORF">ACJRO7_021894</name>
</gene>
<dbReference type="AlphaFoldDB" id="A0ABD3KNU6"/>
<name>A0ABD3KNU6_EUCGL</name>
<protein>
    <recommendedName>
        <fullName evidence="1">F-box domain-containing protein</fullName>
    </recommendedName>
</protein>
<dbReference type="Proteomes" id="UP001634007">
    <property type="component" value="Unassembled WGS sequence"/>
</dbReference>
<dbReference type="SUPFAM" id="SSF52047">
    <property type="entry name" value="RNI-like"/>
    <property type="match status" value="1"/>
</dbReference>
<accession>A0ABD3KNU6</accession>
<dbReference type="PROSITE" id="PS50181">
    <property type="entry name" value="FBOX"/>
    <property type="match status" value="1"/>
</dbReference>
<proteinExistence type="predicted"/>